<protein>
    <submittedName>
        <fullName evidence="2">Aryl-sulfate sulfotransferase</fullName>
    </submittedName>
</protein>
<proteinExistence type="predicted"/>
<reference evidence="2 3" key="1">
    <citation type="journal article" date="2022" name="Genome Biol. Evol.">
        <title>Host diet, physiology and behaviors set the stage for Lachnospiraceae cladogenesis.</title>
        <authorList>
            <person name="Vera-Ponce De Leon A."/>
            <person name="Schneider M."/>
            <person name="Jahnes B.C."/>
            <person name="Sadowski V."/>
            <person name="Camuy-Velez L.A."/>
            <person name="Duan J."/>
            <person name="Sabree Z.L."/>
        </authorList>
    </citation>
    <scope>NUCLEOTIDE SEQUENCE [LARGE SCALE GENOMIC DNA]</scope>
    <source>
        <strain evidence="2 3">PAL113</strain>
    </source>
</reference>
<dbReference type="PANTHER" id="PTHR35340:SF10">
    <property type="entry name" value="CYTOPLASMIC PROTEIN"/>
    <property type="match status" value="1"/>
</dbReference>
<dbReference type="Pfam" id="PF05935">
    <property type="entry name" value="Arylsulfotrans"/>
    <property type="match status" value="1"/>
</dbReference>
<dbReference type="Proteomes" id="UP001523566">
    <property type="component" value="Unassembled WGS sequence"/>
</dbReference>
<dbReference type="InterPro" id="IPR011047">
    <property type="entry name" value="Quinoprotein_ADH-like_sf"/>
</dbReference>
<gene>
    <name evidence="2" type="ORF">NK125_07175</name>
</gene>
<organism evidence="2 3">
    <name type="scientific">Aequitasia blattaphilus</name>
    <dbReference type="NCBI Taxonomy" id="2949332"/>
    <lineage>
        <taxon>Bacteria</taxon>
        <taxon>Bacillati</taxon>
        <taxon>Bacillota</taxon>
        <taxon>Clostridia</taxon>
        <taxon>Lachnospirales</taxon>
        <taxon>Lachnospiraceae</taxon>
        <taxon>Aequitasia</taxon>
    </lineage>
</organism>
<dbReference type="RefSeq" id="WP_262065977.1">
    <property type="nucleotide sequence ID" value="NZ_JAMXOD010000008.1"/>
</dbReference>
<dbReference type="PANTHER" id="PTHR35340">
    <property type="entry name" value="PQQ ENZYME REPEAT PROTEIN-RELATED"/>
    <property type="match status" value="1"/>
</dbReference>
<dbReference type="EMBL" id="JAMZFW010000008">
    <property type="protein sequence ID" value="MCP1102193.1"/>
    <property type="molecule type" value="Genomic_DNA"/>
</dbReference>
<evidence type="ECO:0000259" key="1">
    <source>
        <dbReference type="Pfam" id="PF17425"/>
    </source>
</evidence>
<name>A0ABT1E8N5_9FIRM</name>
<sequence>MNGKQLAYEYQETIRLQQEQAEAAMMKEFECGNYTFENPLIKLNPYLIAPLSAVVLFETEEATAITVIVHGKEENGNISHTYPKERIHILPVYGLYQDYENKVEIQIYNGKSNFMTIKTEKLRACADELIKMDTTYEYLQDDLIFVSPVVSGLATAYDYKGDIRWRLDVPTIFDLRRLENGNVMMGSERRLKDIYFSTGLYELSMTGKIYKEYKLPGGYHHDQFEMPDGNIVVVSDDFNTNTVEDIIVLMDRETGEILKEWDVNDVIDASKAPISKTGDAHDWFHCNGVWYDEKTHSLTLSGRHCDAVINIDFETGALNWIIGDPKNWEESMEKYFFTPVGEGEFDWQYEQHACLITPNGDVMCFDNGHWRSKDPENFTLNRDNFSRGVRYKINTEDMTIEQVWQYGKERGPEFFSQYICNVEYYNEGHYMVHSGGIGYYDGETAEMMVVFDEGNPKCEERSITVEVLNDKVMLELELNRNYYRAEKMKIYDTNEKLVIGRSKELGTLGVTKTYDTQVNGVETHELLPEDYDATLLEQEDRILFEANLKEGQLALLILEKDGQKIQYQMPTSEGALKATCAGDFIHPHLRNTAFTVTKCGLWGEYDVKVLVDDKIYETGIKIHC</sequence>
<dbReference type="InterPro" id="IPR035391">
    <property type="entry name" value="Arylsulfotran_N"/>
</dbReference>
<evidence type="ECO:0000313" key="3">
    <source>
        <dbReference type="Proteomes" id="UP001523566"/>
    </source>
</evidence>
<feature type="domain" description="Arylsulfotransferase N-terminal" evidence="1">
    <location>
        <begin position="40"/>
        <end position="116"/>
    </location>
</feature>
<dbReference type="InterPro" id="IPR053143">
    <property type="entry name" value="Arylsulfate_ST"/>
</dbReference>
<dbReference type="InterPro" id="IPR038477">
    <property type="entry name" value="ASST_N_sf"/>
</dbReference>
<dbReference type="Gene3D" id="2.60.40.3100">
    <property type="entry name" value="Arylsulphate sulphotransferase monomer, N-terminal domain"/>
    <property type="match status" value="1"/>
</dbReference>
<evidence type="ECO:0000313" key="2">
    <source>
        <dbReference type="EMBL" id="MCP1102193.1"/>
    </source>
</evidence>
<comment type="caution">
    <text evidence="2">The sequence shown here is derived from an EMBL/GenBank/DDBJ whole genome shotgun (WGS) entry which is preliminary data.</text>
</comment>
<dbReference type="Pfam" id="PF17425">
    <property type="entry name" value="Arylsulfotran_N"/>
    <property type="match status" value="1"/>
</dbReference>
<dbReference type="InterPro" id="IPR010262">
    <property type="entry name" value="Arylsulfotransferase_bact"/>
</dbReference>
<accession>A0ABT1E8N5</accession>
<dbReference type="SUPFAM" id="SSF50998">
    <property type="entry name" value="Quinoprotein alcohol dehydrogenase-like"/>
    <property type="match status" value="1"/>
</dbReference>
<keyword evidence="3" id="KW-1185">Reference proteome</keyword>